<dbReference type="Proteomes" id="UP000198417">
    <property type="component" value="Unassembled WGS sequence"/>
</dbReference>
<sequence>MIARVIDRLHLLIRCHICGLPHAKRVNVVLKYRPECPHCIRIRRITAATRMGASFLRNDPDDRHYGYFILQCGHATRRQYHRIEAAANGGHLLGCETCRELRYGAQSHRFGWTMIGPAQNGKGGYRRYRHTCGHGQDISIGNMVWGDCACAGCSTSRTARPSSIYLFRIDLPHNPVIKLGYSVRPAKRLRHQLGIAKTAETEVIRTIRLPTGHLARSEEERCHGFLMREHPEWYVPKAVYGDAINTVSEIYAPAAEARILSMLDDIEARNPAQEA</sequence>
<gene>
    <name evidence="1" type="ORF">SAMN06265370_105150</name>
</gene>
<dbReference type="EMBL" id="FZNN01000005">
    <property type="protein sequence ID" value="SNR44839.1"/>
    <property type="molecule type" value="Genomic_DNA"/>
</dbReference>
<evidence type="ECO:0000313" key="1">
    <source>
        <dbReference type="EMBL" id="SNR44839.1"/>
    </source>
</evidence>
<organism evidence="1 2">
    <name type="scientific">Puniceibacterium sediminis</name>
    <dbReference type="NCBI Taxonomy" id="1608407"/>
    <lineage>
        <taxon>Bacteria</taxon>
        <taxon>Pseudomonadati</taxon>
        <taxon>Pseudomonadota</taxon>
        <taxon>Alphaproteobacteria</taxon>
        <taxon>Rhodobacterales</taxon>
        <taxon>Paracoccaceae</taxon>
        <taxon>Puniceibacterium</taxon>
    </lineage>
</organism>
<name>A0A238WGN9_9RHOB</name>
<accession>A0A238WGN9</accession>
<dbReference type="AlphaFoldDB" id="A0A238WGN9"/>
<reference evidence="1 2" key="1">
    <citation type="submission" date="2017-06" db="EMBL/GenBank/DDBJ databases">
        <authorList>
            <person name="Kim H.J."/>
            <person name="Triplett B.A."/>
        </authorList>
    </citation>
    <scope>NUCLEOTIDE SEQUENCE [LARGE SCALE GENOMIC DNA]</scope>
    <source>
        <strain evidence="1 2">DSM 29052</strain>
    </source>
</reference>
<proteinExistence type="predicted"/>
<dbReference type="RefSeq" id="WP_089269954.1">
    <property type="nucleotide sequence ID" value="NZ_FZNN01000005.1"/>
</dbReference>
<keyword evidence="2" id="KW-1185">Reference proteome</keyword>
<evidence type="ECO:0000313" key="2">
    <source>
        <dbReference type="Proteomes" id="UP000198417"/>
    </source>
</evidence>
<protein>
    <submittedName>
        <fullName evidence="1">Uncharacterized protein</fullName>
    </submittedName>
</protein>
<dbReference type="OrthoDB" id="7832706at2"/>